<name>A0A139WW91_9CYAN</name>
<dbReference type="AlphaFoldDB" id="A0A139WW91"/>
<comment type="caution">
    <text evidence="2">The sequence shown here is derived from an EMBL/GenBank/DDBJ whole genome shotgun (WGS) entry which is preliminary data.</text>
</comment>
<protein>
    <recommendedName>
        <fullName evidence="1">DUF4351 domain-containing protein</fullName>
    </recommendedName>
</protein>
<dbReference type="EMBL" id="ANNX02000047">
    <property type="protein sequence ID" value="KYC36707.1"/>
    <property type="molecule type" value="Genomic_DNA"/>
</dbReference>
<gene>
    <name evidence="2" type="ORF">WA1_44310</name>
</gene>
<dbReference type="Proteomes" id="UP000076925">
    <property type="component" value="Unassembled WGS sequence"/>
</dbReference>
<dbReference type="STRING" id="128403.WA1_44310"/>
<evidence type="ECO:0000259" key="1">
    <source>
        <dbReference type="Pfam" id="PF14261"/>
    </source>
</evidence>
<reference evidence="2 3" key="1">
    <citation type="journal article" date="2013" name="Genome Biol. Evol.">
        <title>Genomes of Stigonematalean cyanobacteria (subsection V) and the evolution of oxygenic photosynthesis from prokaryotes to plastids.</title>
        <authorList>
            <person name="Dagan T."/>
            <person name="Roettger M."/>
            <person name="Stucken K."/>
            <person name="Landan G."/>
            <person name="Koch R."/>
            <person name="Major P."/>
            <person name="Gould S.B."/>
            <person name="Goremykin V.V."/>
            <person name="Rippka R."/>
            <person name="Tandeau de Marsac N."/>
            <person name="Gugger M."/>
            <person name="Lockhart P.J."/>
            <person name="Allen J.F."/>
            <person name="Brune I."/>
            <person name="Maus I."/>
            <person name="Puhler A."/>
            <person name="Martin W.F."/>
        </authorList>
    </citation>
    <scope>NUCLEOTIDE SEQUENCE [LARGE SCALE GENOMIC DNA]</scope>
    <source>
        <strain evidence="2 3">PCC 7110</strain>
    </source>
</reference>
<keyword evidence="3" id="KW-1185">Reference proteome</keyword>
<proteinExistence type="predicted"/>
<evidence type="ECO:0000313" key="2">
    <source>
        <dbReference type="EMBL" id="KYC36707.1"/>
    </source>
</evidence>
<sequence>MTDKNPPTAYDSPWKDILQIYFEEFILFFLPNEYIHIDWTKPIEFLDKELEEVVKDAEIGRRFADKLVKIYLTNGSEEWVLIHIEVQAQEDSDFAERMYVYSSRIYSKYKKKVVSIAVLGDDNPNWKPSQFGYSLFGYRLNVEYPVIKLLDDQQQQSQLSASNNPFAMVVLAHLAALNTRSDRTLRKQEKLALVQRLYSMEFEEQDILNLFAFLDWMLTLPLDLEAEFRQEVKQLEVRQAMKYVTSVERSGIETGKKEHALSLIVRLLNRRVGNVDDTIVNRLRGLSVEELDTLGEALLDFTSMADLTNWLEQQ</sequence>
<dbReference type="OrthoDB" id="569771at2"/>
<dbReference type="PANTHER" id="PTHR35586">
    <property type="entry name" value="SLL1691 PROTEIN"/>
    <property type="match status" value="1"/>
</dbReference>
<dbReference type="InterPro" id="IPR025587">
    <property type="entry name" value="DUF4351"/>
</dbReference>
<dbReference type="Pfam" id="PF14261">
    <property type="entry name" value="DUF4351"/>
    <property type="match status" value="1"/>
</dbReference>
<feature type="domain" description="DUF4351" evidence="1">
    <location>
        <begin position="254"/>
        <end position="311"/>
    </location>
</feature>
<accession>A0A139WW91</accession>
<organism evidence="2 3">
    <name type="scientific">Scytonema hofmannii PCC 7110</name>
    <dbReference type="NCBI Taxonomy" id="128403"/>
    <lineage>
        <taxon>Bacteria</taxon>
        <taxon>Bacillati</taxon>
        <taxon>Cyanobacteriota</taxon>
        <taxon>Cyanophyceae</taxon>
        <taxon>Nostocales</taxon>
        <taxon>Scytonemataceae</taxon>
        <taxon>Scytonema</taxon>
    </lineage>
</organism>
<evidence type="ECO:0000313" key="3">
    <source>
        <dbReference type="Proteomes" id="UP000076925"/>
    </source>
</evidence>
<dbReference type="RefSeq" id="WP_017744738.1">
    <property type="nucleotide sequence ID" value="NZ_KQ976354.1"/>
</dbReference>
<dbReference type="PANTHER" id="PTHR35586:SF1">
    <property type="entry name" value="SLL1691 PROTEIN"/>
    <property type="match status" value="1"/>
</dbReference>